<reference evidence="1 2" key="2">
    <citation type="journal article" date="2022" name="Mol. Ecol. Resour.">
        <title>The genomes of chicory, endive, great burdock and yacon provide insights into Asteraceae paleo-polyploidization history and plant inulin production.</title>
        <authorList>
            <person name="Fan W."/>
            <person name="Wang S."/>
            <person name="Wang H."/>
            <person name="Wang A."/>
            <person name="Jiang F."/>
            <person name="Liu H."/>
            <person name="Zhao H."/>
            <person name="Xu D."/>
            <person name="Zhang Y."/>
        </authorList>
    </citation>
    <scope>NUCLEOTIDE SEQUENCE [LARGE SCALE GENOMIC DNA]</scope>
    <source>
        <strain evidence="2">cv. Yunnan</strain>
        <tissue evidence="1">Leaves</tissue>
    </source>
</reference>
<sequence>MNIGLELLVLLAGVLPDPEITTSLIAVLVLEPLLAFAYCLSSLIQQTQKFFADKKDPSDARTNLQIIGVISLESAEFVDDRSDITRINHNDESLTQINEGLKIAQSLQCKWKCKENYLN</sequence>
<proteinExistence type="predicted"/>
<evidence type="ECO:0000313" key="2">
    <source>
        <dbReference type="Proteomes" id="UP001056120"/>
    </source>
</evidence>
<comment type="caution">
    <text evidence="1">The sequence shown here is derived from an EMBL/GenBank/DDBJ whole genome shotgun (WGS) entry which is preliminary data.</text>
</comment>
<reference evidence="2" key="1">
    <citation type="journal article" date="2022" name="Mol. Ecol. Resour.">
        <title>The genomes of chicory, endive, great burdock and yacon provide insights into Asteraceae palaeo-polyploidization history and plant inulin production.</title>
        <authorList>
            <person name="Fan W."/>
            <person name="Wang S."/>
            <person name="Wang H."/>
            <person name="Wang A."/>
            <person name="Jiang F."/>
            <person name="Liu H."/>
            <person name="Zhao H."/>
            <person name="Xu D."/>
            <person name="Zhang Y."/>
        </authorList>
    </citation>
    <scope>NUCLEOTIDE SEQUENCE [LARGE SCALE GENOMIC DNA]</scope>
    <source>
        <strain evidence="2">cv. Yunnan</strain>
    </source>
</reference>
<protein>
    <submittedName>
        <fullName evidence="1">Uncharacterized protein</fullName>
    </submittedName>
</protein>
<evidence type="ECO:0000313" key="1">
    <source>
        <dbReference type="EMBL" id="KAI3713024.1"/>
    </source>
</evidence>
<name>A0ACB9AS07_9ASTR</name>
<organism evidence="1 2">
    <name type="scientific">Smallanthus sonchifolius</name>
    <dbReference type="NCBI Taxonomy" id="185202"/>
    <lineage>
        <taxon>Eukaryota</taxon>
        <taxon>Viridiplantae</taxon>
        <taxon>Streptophyta</taxon>
        <taxon>Embryophyta</taxon>
        <taxon>Tracheophyta</taxon>
        <taxon>Spermatophyta</taxon>
        <taxon>Magnoliopsida</taxon>
        <taxon>eudicotyledons</taxon>
        <taxon>Gunneridae</taxon>
        <taxon>Pentapetalae</taxon>
        <taxon>asterids</taxon>
        <taxon>campanulids</taxon>
        <taxon>Asterales</taxon>
        <taxon>Asteraceae</taxon>
        <taxon>Asteroideae</taxon>
        <taxon>Heliantheae alliance</taxon>
        <taxon>Millerieae</taxon>
        <taxon>Smallanthus</taxon>
    </lineage>
</organism>
<accession>A0ACB9AS07</accession>
<dbReference type="EMBL" id="CM042041">
    <property type="protein sequence ID" value="KAI3713024.1"/>
    <property type="molecule type" value="Genomic_DNA"/>
</dbReference>
<keyword evidence="2" id="KW-1185">Reference proteome</keyword>
<dbReference type="Proteomes" id="UP001056120">
    <property type="component" value="Linkage Group LG24"/>
</dbReference>
<gene>
    <name evidence="1" type="ORF">L1987_71594</name>
</gene>